<gene>
    <name evidence="3" type="ORF">OsI_34768</name>
</gene>
<name>B8BIE4_ORYSI</name>
<keyword evidence="2" id="KW-0812">Transmembrane</keyword>
<dbReference type="HOGENOM" id="CLU_156834_0_0_1"/>
<evidence type="ECO:0000313" key="4">
    <source>
        <dbReference type="Proteomes" id="UP000007015"/>
    </source>
</evidence>
<dbReference type="PANTHER" id="PTHR35297:SF2">
    <property type="entry name" value="PROTEIN, PUTATIVE-RELATED"/>
    <property type="match status" value="1"/>
</dbReference>
<keyword evidence="2" id="KW-1133">Transmembrane helix</keyword>
<proteinExistence type="predicted"/>
<keyword evidence="4" id="KW-1185">Reference proteome</keyword>
<evidence type="ECO:0000313" key="3">
    <source>
        <dbReference type="EMBL" id="EEC67497.1"/>
    </source>
</evidence>
<dbReference type="AlphaFoldDB" id="B8BIE4"/>
<reference evidence="3 4" key="1">
    <citation type="journal article" date="2005" name="PLoS Biol.">
        <title>The genomes of Oryza sativa: a history of duplications.</title>
        <authorList>
            <person name="Yu J."/>
            <person name="Wang J."/>
            <person name="Lin W."/>
            <person name="Li S."/>
            <person name="Li H."/>
            <person name="Zhou J."/>
            <person name="Ni P."/>
            <person name="Dong W."/>
            <person name="Hu S."/>
            <person name="Zeng C."/>
            <person name="Zhang J."/>
            <person name="Zhang Y."/>
            <person name="Li R."/>
            <person name="Xu Z."/>
            <person name="Li S."/>
            <person name="Li X."/>
            <person name="Zheng H."/>
            <person name="Cong L."/>
            <person name="Lin L."/>
            <person name="Yin J."/>
            <person name="Geng J."/>
            <person name="Li G."/>
            <person name="Shi J."/>
            <person name="Liu J."/>
            <person name="Lv H."/>
            <person name="Li J."/>
            <person name="Wang J."/>
            <person name="Deng Y."/>
            <person name="Ran L."/>
            <person name="Shi X."/>
            <person name="Wang X."/>
            <person name="Wu Q."/>
            <person name="Li C."/>
            <person name="Ren X."/>
            <person name="Wang J."/>
            <person name="Wang X."/>
            <person name="Li D."/>
            <person name="Liu D."/>
            <person name="Zhang X."/>
            <person name="Ji Z."/>
            <person name="Zhao W."/>
            <person name="Sun Y."/>
            <person name="Zhang Z."/>
            <person name="Bao J."/>
            <person name="Han Y."/>
            <person name="Dong L."/>
            <person name="Ji J."/>
            <person name="Chen P."/>
            <person name="Wu S."/>
            <person name="Liu J."/>
            <person name="Xiao Y."/>
            <person name="Bu D."/>
            <person name="Tan J."/>
            <person name="Yang L."/>
            <person name="Ye C."/>
            <person name="Zhang J."/>
            <person name="Xu J."/>
            <person name="Zhou Y."/>
            <person name="Yu Y."/>
            <person name="Zhang B."/>
            <person name="Zhuang S."/>
            <person name="Wei H."/>
            <person name="Liu B."/>
            <person name="Lei M."/>
            <person name="Yu H."/>
            <person name="Li Y."/>
            <person name="Xu H."/>
            <person name="Wei S."/>
            <person name="He X."/>
            <person name="Fang L."/>
            <person name="Zhang Z."/>
            <person name="Zhang Y."/>
            <person name="Huang X."/>
            <person name="Su Z."/>
            <person name="Tong W."/>
            <person name="Li J."/>
            <person name="Tong Z."/>
            <person name="Li S."/>
            <person name="Ye J."/>
            <person name="Wang L."/>
            <person name="Fang L."/>
            <person name="Lei T."/>
            <person name="Chen C."/>
            <person name="Chen H."/>
            <person name="Xu Z."/>
            <person name="Li H."/>
            <person name="Huang H."/>
            <person name="Zhang F."/>
            <person name="Xu H."/>
            <person name="Li N."/>
            <person name="Zhao C."/>
            <person name="Li S."/>
            <person name="Dong L."/>
            <person name="Huang Y."/>
            <person name="Li L."/>
            <person name="Xi Y."/>
            <person name="Qi Q."/>
            <person name="Li W."/>
            <person name="Zhang B."/>
            <person name="Hu W."/>
            <person name="Zhang Y."/>
            <person name="Tian X."/>
            <person name="Jiao Y."/>
            <person name="Liang X."/>
            <person name="Jin J."/>
            <person name="Gao L."/>
            <person name="Zheng W."/>
            <person name="Hao B."/>
            <person name="Liu S."/>
            <person name="Wang W."/>
            <person name="Yuan L."/>
            <person name="Cao M."/>
            <person name="McDermott J."/>
            <person name="Samudrala R."/>
            <person name="Wang J."/>
            <person name="Wong G.K."/>
            <person name="Yang H."/>
        </authorList>
    </citation>
    <scope>NUCLEOTIDE SEQUENCE [LARGE SCALE GENOMIC DNA]</scope>
    <source>
        <strain evidence="4">cv. 93-11</strain>
    </source>
</reference>
<evidence type="ECO:0000256" key="1">
    <source>
        <dbReference type="SAM" id="MobiDB-lite"/>
    </source>
</evidence>
<protein>
    <submittedName>
        <fullName evidence="3">Uncharacterized protein</fullName>
    </submittedName>
</protein>
<keyword evidence="2" id="KW-0472">Membrane</keyword>
<organism evidence="3 4">
    <name type="scientific">Oryza sativa subsp. indica</name>
    <name type="common">Rice</name>
    <dbReference type="NCBI Taxonomy" id="39946"/>
    <lineage>
        <taxon>Eukaryota</taxon>
        <taxon>Viridiplantae</taxon>
        <taxon>Streptophyta</taxon>
        <taxon>Embryophyta</taxon>
        <taxon>Tracheophyta</taxon>
        <taxon>Spermatophyta</taxon>
        <taxon>Magnoliopsida</taxon>
        <taxon>Liliopsida</taxon>
        <taxon>Poales</taxon>
        <taxon>Poaceae</taxon>
        <taxon>BOP clade</taxon>
        <taxon>Oryzoideae</taxon>
        <taxon>Oryzeae</taxon>
        <taxon>Oryzinae</taxon>
        <taxon>Oryza</taxon>
        <taxon>Oryza sativa</taxon>
    </lineage>
</organism>
<sequence length="125" mass="13292">MQRLSVGSAGGKPRLLEGGAAAGEEEEEEEKAGKAGRAAPDRSIHIIPVLTLLCFLVLFLLSHDPASSSLAIATDSPVLAAARTLEATAETTASIARSGGVHRRLKQEPRLARGRRMGMALRRRR</sequence>
<evidence type="ECO:0000256" key="2">
    <source>
        <dbReference type="SAM" id="Phobius"/>
    </source>
</evidence>
<feature type="transmembrane region" description="Helical" evidence="2">
    <location>
        <begin position="43"/>
        <end position="61"/>
    </location>
</feature>
<dbReference type="Proteomes" id="UP000007015">
    <property type="component" value="Chromosome 10"/>
</dbReference>
<dbReference type="Gramene" id="BGIOSGA033495-TA">
    <property type="protein sequence ID" value="BGIOSGA033495-PA"/>
    <property type="gene ID" value="BGIOSGA033495"/>
</dbReference>
<dbReference type="EMBL" id="CM000135">
    <property type="protein sequence ID" value="EEC67497.1"/>
    <property type="molecule type" value="Genomic_DNA"/>
</dbReference>
<dbReference type="PANTHER" id="PTHR35297">
    <property type="entry name" value="PROTEIN, PUTATIVE-RELATED"/>
    <property type="match status" value="1"/>
</dbReference>
<accession>B8BIE4</accession>
<feature type="region of interest" description="Disordered" evidence="1">
    <location>
        <begin position="1"/>
        <end position="39"/>
    </location>
</feature>